<protein>
    <submittedName>
        <fullName evidence="1">Uncharacterized protein</fullName>
    </submittedName>
</protein>
<dbReference type="EMBL" id="CM047737">
    <property type="protein sequence ID" value="KAJ0049597.1"/>
    <property type="molecule type" value="Genomic_DNA"/>
</dbReference>
<sequence>MRKQPHVLVIPYPAQGHVPPLLKLATKIAENGIEVTFVNTDLIAAKVMAAMPEESEGWSLIKFVSISDGIGQEEDRTDFYKTTNTMLRVMPGNLKDLIEKINQSSDNEQITCVIADILVVWAIELAQKMGIPIAAFVPYGPATLALSFHIKKLTEAGTLDMNGNATSDGLISISEESLPWKANELAWSFPFNKKTQKVLFGALCAVDQIVKISNWVLSNSFYELDSSSCDLVPSILPIGPLLASNNSRHLAGSFRPEDSTCLSWLDKQPIGSVIYVALGSTGTLNQQQFDELAIGLESLGQPFLWVVRSDLMTGLVARFPDGFEQRLGEKVLAHSSVACFISHCGWNSTLEGLSMGVPFLCWPYFVDQNQNKNYICEGWKIGLELIRDENGIVTRHEIQTKVTKLLSDEGIKGKALKLKDMARRSLVEGGSSFRNLERFIVEMTSS</sequence>
<evidence type="ECO:0000313" key="1">
    <source>
        <dbReference type="EMBL" id="KAJ0049597.1"/>
    </source>
</evidence>
<comment type="caution">
    <text evidence="1">The sequence shown here is derived from an EMBL/GenBank/DDBJ whole genome shotgun (WGS) entry which is preliminary data.</text>
</comment>
<dbReference type="Proteomes" id="UP001163603">
    <property type="component" value="Chromosome 2"/>
</dbReference>
<gene>
    <name evidence="1" type="ORF">Pint_16221</name>
</gene>
<keyword evidence="2" id="KW-1185">Reference proteome</keyword>
<reference evidence="2" key="1">
    <citation type="journal article" date="2023" name="G3 (Bethesda)">
        <title>Genome assembly and association tests identify interacting loci associated with vigor, precocity, and sex in interspecific pistachio rootstocks.</title>
        <authorList>
            <person name="Palmer W."/>
            <person name="Jacygrad E."/>
            <person name="Sagayaradj S."/>
            <person name="Cavanaugh K."/>
            <person name="Han R."/>
            <person name="Bertier L."/>
            <person name="Beede B."/>
            <person name="Kafkas S."/>
            <person name="Golino D."/>
            <person name="Preece J."/>
            <person name="Michelmore R."/>
        </authorList>
    </citation>
    <scope>NUCLEOTIDE SEQUENCE [LARGE SCALE GENOMIC DNA]</scope>
</reference>
<proteinExistence type="predicted"/>
<name>A0ACC0ZGP7_9ROSI</name>
<accession>A0ACC0ZGP7</accession>
<evidence type="ECO:0000313" key="2">
    <source>
        <dbReference type="Proteomes" id="UP001163603"/>
    </source>
</evidence>
<organism evidence="1 2">
    <name type="scientific">Pistacia integerrima</name>
    <dbReference type="NCBI Taxonomy" id="434235"/>
    <lineage>
        <taxon>Eukaryota</taxon>
        <taxon>Viridiplantae</taxon>
        <taxon>Streptophyta</taxon>
        <taxon>Embryophyta</taxon>
        <taxon>Tracheophyta</taxon>
        <taxon>Spermatophyta</taxon>
        <taxon>Magnoliopsida</taxon>
        <taxon>eudicotyledons</taxon>
        <taxon>Gunneridae</taxon>
        <taxon>Pentapetalae</taxon>
        <taxon>rosids</taxon>
        <taxon>malvids</taxon>
        <taxon>Sapindales</taxon>
        <taxon>Anacardiaceae</taxon>
        <taxon>Pistacia</taxon>
    </lineage>
</organism>